<keyword evidence="6" id="KW-1185">Reference proteome</keyword>
<dbReference type="SUPFAM" id="SSF48366">
    <property type="entry name" value="Ras GEF"/>
    <property type="match status" value="1"/>
</dbReference>
<dbReference type="InterPro" id="IPR001895">
    <property type="entry name" value="RASGEF_cat_dom"/>
</dbReference>
<dbReference type="CDD" id="cd00155">
    <property type="entry name" value="RasGEF"/>
    <property type="match status" value="1"/>
</dbReference>
<protein>
    <recommendedName>
        <fullName evidence="4">Ras-GEF domain-containing protein</fullName>
    </recommendedName>
</protein>
<feature type="region of interest" description="Disordered" evidence="3">
    <location>
        <begin position="253"/>
        <end position="293"/>
    </location>
</feature>
<dbReference type="GO" id="GO:0005085">
    <property type="term" value="F:guanyl-nucleotide exchange factor activity"/>
    <property type="evidence" value="ECO:0007669"/>
    <property type="project" value="UniProtKB-KW"/>
</dbReference>
<evidence type="ECO:0000256" key="3">
    <source>
        <dbReference type="SAM" id="MobiDB-lite"/>
    </source>
</evidence>
<name>A0A4P9XD01_9FUNG</name>
<dbReference type="EMBL" id="ML014130">
    <property type="protein sequence ID" value="RKP03050.1"/>
    <property type="molecule type" value="Genomic_DNA"/>
</dbReference>
<sequence length="293" mass="32571">MRRHASWRPRPLQRVTDLEPSDVARQLTVGEYKVFARCRSTDLLKQTNPKMAMSGDVLRVKALSERSNGIVAWIAATVLAEAEVKRRAELLRFFIKVAQTLRGLNNFNTLQSVLAGLDAVAIHRLRRSWDAVPSRTLATWTALKEGMSPARNFAAYRDAFEAAATPRIPFMGRTLTDLRFAEDGNPNFLDAERTVINFSKRMLQASILSRVEQSRIAYAIDVNPTVQQWLSTQCETAHRTWDSQTQYDVSCRLEPRESHPTPASLATSGVSRATTTAGSASSPPGQPSVRASS</sequence>
<dbReference type="InterPro" id="IPR019804">
    <property type="entry name" value="Ras_G-nucl-exch_fac_CS"/>
</dbReference>
<accession>A0A4P9XD01</accession>
<dbReference type="InterPro" id="IPR008937">
    <property type="entry name" value="Ras-like_GEF"/>
</dbReference>
<evidence type="ECO:0000256" key="1">
    <source>
        <dbReference type="ARBA" id="ARBA00022658"/>
    </source>
</evidence>
<dbReference type="Proteomes" id="UP000274922">
    <property type="component" value="Unassembled WGS sequence"/>
</dbReference>
<dbReference type="PANTHER" id="PTHR23113:SF368">
    <property type="entry name" value="CELL DIVISION CONTROL PROTEIN 25"/>
    <property type="match status" value="1"/>
</dbReference>
<dbReference type="SMART" id="SM00147">
    <property type="entry name" value="RasGEF"/>
    <property type="match status" value="1"/>
</dbReference>
<dbReference type="PANTHER" id="PTHR23113">
    <property type="entry name" value="GUANINE NUCLEOTIDE EXCHANGE FACTOR"/>
    <property type="match status" value="1"/>
</dbReference>
<reference evidence="6" key="1">
    <citation type="journal article" date="2018" name="Nat. Microbiol.">
        <title>Leveraging single-cell genomics to expand the fungal tree of life.</title>
        <authorList>
            <person name="Ahrendt S.R."/>
            <person name="Quandt C.A."/>
            <person name="Ciobanu D."/>
            <person name="Clum A."/>
            <person name="Salamov A."/>
            <person name="Andreopoulos B."/>
            <person name="Cheng J.F."/>
            <person name="Woyke T."/>
            <person name="Pelin A."/>
            <person name="Henrissat B."/>
            <person name="Reynolds N.K."/>
            <person name="Benny G.L."/>
            <person name="Smith M.E."/>
            <person name="James T.Y."/>
            <person name="Grigoriev I.V."/>
        </authorList>
    </citation>
    <scope>NUCLEOTIDE SEQUENCE [LARGE SCALE GENOMIC DNA]</scope>
    <source>
        <strain evidence="6">ATCC 52028</strain>
    </source>
</reference>
<keyword evidence="1 2" id="KW-0344">Guanine-nucleotide releasing factor</keyword>
<proteinExistence type="predicted"/>
<feature type="domain" description="Ras-GEF" evidence="4">
    <location>
        <begin position="19"/>
        <end position="256"/>
    </location>
</feature>
<dbReference type="InterPro" id="IPR036964">
    <property type="entry name" value="RASGEF_cat_dom_sf"/>
</dbReference>
<dbReference type="STRING" id="1555241.A0A4P9XD01"/>
<dbReference type="AlphaFoldDB" id="A0A4P9XD01"/>
<organism evidence="5 6">
    <name type="scientific">Caulochytrium protostelioides</name>
    <dbReference type="NCBI Taxonomy" id="1555241"/>
    <lineage>
        <taxon>Eukaryota</taxon>
        <taxon>Fungi</taxon>
        <taxon>Fungi incertae sedis</taxon>
        <taxon>Chytridiomycota</taxon>
        <taxon>Chytridiomycota incertae sedis</taxon>
        <taxon>Chytridiomycetes</taxon>
        <taxon>Caulochytriales</taxon>
        <taxon>Caulochytriaceae</taxon>
        <taxon>Caulochytrium</taxon>
    </lineage>
</organism>
<dbReference type="InterPro" id="IPR023578">
    <property type="entry name" value="Ras_GEF_dom_sf"/>
</dbReference>
<dbReference type="Pfam" id="PF00617">
    <property type="entry name" value="RasGEF"/>
    <property type="match status" value="1"/>
</dbReference>
<gene>
    <name evidence="5" type="ORF">CXG81DRAFT_10038</name>
</gene>
<dbReference type="PROSITE" id="PS50009">
    <property type="entry name" value="RASGEF_CAT"/>
    <property type="match status" value="1"/>
</dbReference>
<dbReference type="PROSITE" id="PS00720">
    <property type="entry name" value="RASGEF"/>
    <property type="match status" value="1"/>
</dbReference>
<dbReference type="GO" id="GO:0005886">
    <property type="term" value="C:plasma membrane"/>
    <property type="evidence" value="ECO:0007669"/>
    <property type="project" value="TreeGrafter"/>
</dbReference>
<dbReference type="Gene3D" id="1.10.840.10">
    <property type="entry name" value="Ras guanine-nucleotide exchange factors catalytic domain"/>
    <property type="match status" value="1"/>
</dbReference>
<evidence type="ECO:0000313" key="5">
    <source>
        <dbReference type="EMBL" id="RKP03050.1"/>
    </source>
</evidence>
<feature type="compositionally biased region" description="Low complexity" evidence="3">
    <location>
        <begin position="266"/>
        <end position="283"/>
    </location>
</feature>
<evidence type="ECO:0000313" key="6">
    <source>
        <dbReference type="Proteomes" id="UP000274922"/>
    </source>
</evidence>
<evidence type="ECO:0000256" key="2">
    <source>
        <dbReference type="PROSITE-ProRule" id="PRU00168"/>
    </source>
</evidence>
<dbReference type="OrthoDB" id="546434at2759"/>
<evidence type="ECO:0000259" key="4">
    <source>
        <dbReference type="PROSITE" id="PS50009"/>
    </source>
</evidence>
<dbReference type="GO" id="GO:0007265">
    <property type="term" value="P:Ras protein signal transduction"/>
    <property type="evidence" value="ECO:0007669"/>
    <property type="project" value="TreeGrafter"/>
</dbReference>